<evidence type="ECO:0000256" key="2">
    <source>
        <dbReference type="ARBA" id="ARBA00011006"/>
    </source>
</evidence>
<feature type="transmembrane region" description="Helical" evidence="7">
    <location>
        <begin position="59"/>
        <end position="79"/>
    </location>
</feature>
<comment type="subcellular location">
    <subcellularLocation>
        <location evidence="1">Cell membrane</location>
        <topology evidence="1">Multi-pass membrane protein</topology>
    </subcellularLocation>
</comment>
<sequence>MELLGWMIVGLVVGLLARLVAPRRAASGPVLLILIGIAGAMLAGFLGRALDLFEADEPVSYAAAAVGALVLILIYRLVLRARAS</sequence>
<accession>A0ABV7XBM8</accession>
<evidence type="ECO:0000256" key="5">
    <source>
        <dbReference type="ARBA" id="ARBA00022989"/>
    </source>
</evidence>
<keyword evidence="3" id="KW-1003">Cell membrane</keyword>
<comment type="similarity">
    <text evidence="2">Belongs to the UPF0410 family.</text>
</comment>
<feature type="transmembrane region" description="Helical" evidence="7">
    <location>
        <begin position="28"/>
        <end position="47"/>
    </location>
</feature>
<dbReference type="PANTHER" id="PTHR33884:SF7">
    <property type="entry name" value="BSL8023 PROTEIN"/>
    <property type="match status" value="1"/>
</dbReference>
<dbReference type="PANTHER" id="PTHR33884">
    <property type="entry name" value="UPF0410 PROTEIN YMGE"/>
    <property type="match status" value="1"/>
</dbReference>
<name>A0ABV7XBM8_9SPHN</name>
<protein>
    <submittedName>
        <fullName evidence="8">GlsB/YeaQ/YmgE family stress response membrane protein</fullName>
    </submittedName>
</protein>
<reference evidence="9" key="1">
    <citation type="journal article" date="2019" name="Int. J. Syst. Evol. Microbiol.">
        <title>The Global Catalogue of Microorganisms (GCM) 10K type strain sequencing project: providing services to taxonomists for standard genome sequencing and annotation.</title>
        <authorList>
            <consortium name="The Broad Institute Genomics Platform"/>
            <consortium name="The Broad Institute Genome Sequencing Center for Infectious Disease"/>
            <person name="Wu L."/>
            <person name="Ma J."/>
        </authorList>
    </citation>
    <scope>NUCLEOTIDE SEQUENCE [LARGE SCALE GENOMIC DNA]</scope>
    <source>
        <strain evidence="9">KCTC 42644</strain>
    </source>
</reference>
<keyword evidence="9" id="KW-1185">Reference proteome</keyword>
<evidence type="ECO:0000256" key="3">
    <source>
        <dbReference type="ARBA" id="ARBA00022475"/>
    </source>
</evidence>
<keyword evidence="5 7" id="KW-1133">Transmembrane helix</keyword>
<comment type="caution">
    <text evidence="8">The sequence shown here is derived from an EMBL/GenBank/DDBJ whole genome shotgun (WGS) entry which is preliminary data.</text>
</comment>
<evidence type="ECO:0000256" key="6">
    <source>
        <dbReference type="ARBA" id="ARBA00023136"/>
    </source>
</evidence>
<dbReference type="EMBL" id="JBHRXV010000011">
    <property type="protein sequence ID" value="MFC3713532.1"/>
    <property type="molecule type" value="Genomic_DNA"/>
</dbReference>
<feature type="transmembrane region" description="Helical" evidence="7">
    <location>
        <begin position="6"/>
        <end position="21"/>
    </location>
</feature>
<dbReference type="InterPro" id="IPR007341">
    <property type="entry name" value="Transgly_assoc"/>
</dbReference>
<proteinExistence type="inferred from homology"/>
<evidence type="ECO:0000256" key="1">
    <source>
        <dbReference type="ARBA" id="ARBA00004651"/>
    </source>
</evidence>
<dbReference type="Pfam" id="PF04226">
    <property type="entry name" value="Transgly_assoc"/>
    <property type="match status" value="1"/>
</dbReference>
<evidence type="ECO:0000256" key="4">
    <source>
        <dbReference type="ARBA" id="ARBA00022692"/>
    </source>
</evidence>
<dbReference type="RefSeq" id="WP_380862117.1">
    <property type="nucleotide sequence ID" value="NZ_JBHRXV010000011.1"/>
</dbReference>
<keyword evidence="4 7" id="KW-0812">Transmembrane</keyword>
<gene>
    <name evidence="8" type="ORF">ACFOMD_13190</name>
</gene>
<dbReference type="Proteomes" id="UP001595615">
    <property type="component" value="Unassembled WGS sequence"/>
</dbReference>
<evidence type="ECO:0000313" key="8">
    <source>
        <dbReference type="EMBL" id="MFC3713532.1"/>
    </source>
</evidence>
<evidence type="ECO:0000256" key="7">
    <source>
        <dbReference type="SAM" id="Phobius"/>
    </source>
</evidence>
<organism evidence="8 9">
    <name type="scientific">Sphingoaurantiacus capsulatus</name>
    <dbReference type="NCBI Taxonomy" id="1771310"/>
    <lineage>
        <taxon>Bacteria</taxon>
        <taxon>Pseudomonadati</taxon>
        <taxon>Pseudomonadota</taxon>
        <taxon>Alphaproteobacteria</taxon>
        <taxon>Sphingomonadales</taxon>
        <taxon>Sphingosinicellaceae</taxon>
        <taxon>Sphingoaurantiacus</taxon>
    </lineage>
</organism>
<evidence type="ECO:0000313" key="9">
    <source>
        <dbReference type="Proteomes" id="UP001595615"/>
    </source>
</evidence>
<keyword evidence="6 7" id="KW-0472">Membrane</keyword>